<keyword evidence="1" id="KW-0808">Transferase</keyword>
<comment type="caution">
    <text evidence="5">The sequence shown here is derived from an EMBL/GenBank/DDBJ whole genome shotgun (WGS) entry which is preliminary data.</text>
</comment>
<feature type="domain" description="Malonyl-CoA:ACP transacylase (MAT)" evidence="4">
    <location>
        <begin position="1"/>
        <end position="123"/>
    </location>
</feature>
<dbReference type="SUPFAM" id="SSF52151">
    <property type="entry name" value="FabD/lysophospholipase-like"/>
    <property type="match status" value="1"/>
</dbReference>
<name>A0A1V4CQ72_9ACTN</name>
<dbReference type="AlphaFoldDB" id="A0A1V4CQ72"/>
<dbReference type="Gene3D" id="3.40.366.10">
    <property type="entry name" value="Malonyl-Coenzyme A Acyl Carrier Protein, domain 2"/>
    <property type="match status" value="1"/>
</dbReference>
<dbReference type="InterPro" id="IPR016035">
    <property type="entry name" value="Acyl_Trfase/lysoPLipase"/>
</dbReference>
<dbReference type="PANTHER" id="PTHR43775">
    <property type="entry name" value="FATTY ACID SYNTHASE"/>
    <property type="match status" value="1"/>
</dbReference>
<dbReference type="InterPro" id="IPR016036">
    <property type="entry name" value="Malonyl_transacylase_ACP-bd"/>
</dbReference>
<dbReference type="SMART" id="SM00827">
    <property type="entry name" value="PKS_AT"/>
    <property type="match status" value="1"/>
</dbReference>
<dbReference type="Pfam" id="PF00698">
    <property type="entry name" value="Acyl_transf_1"/>
    <property type="match status" value="1"/>
</dbReference>
<protein>
    <recommendedName>
        <fullName evidence="4">Malonyl-CoA:ACP transacylase (MAT) domain-containing protein</fullName>
    </recommendedName>
</protein>
<proteinExistence type="predicted"/>
<evidence type="ECO:0000259" key="4">
    <source>
        <dbReference type="SMART" id="SM00827"/>
    </source>
</evidence>
<evidence type="ECO:0000256" key="2">
    <source>
        <dbReference type="ARBA" id="ARBA00023268"/>
    </source>
</evidence>
<dbReference type="InterPro" id="IPR050091">
    <property type="entry name" value="PKS_NRPS_Biosynth_Enz"/>
</dbReference>
<gene>
    <name evidence="5" type="ORF">VT50_0237685</name>
</gene>
<dbReference type="EMBL" id="LAKD02000213">
    <property type="protein sequence ID" value="OPF67315.1"/>
    <property type="molecule type" value="Genomic_DNA"/>
</dbReference>
<feature type="non-terminal residue" evidence="5">
    <location>
        <position position="123"/>
    </location>
</feature>
<dbReference type="InterPro" id="IPR014043">
    <property type="entry name" value="Acyl_transferase_dom"/>
</dbReference>
<dbReference type="Proteomes" id="UP000033615">
    <property type="component" value="Unassembled WGS sequence"/>
</dbReference>
<dbReference type="RefSeq" id="WP_046091038.1">
    <property type="nucleotide sequence ID" value="NZ_LAKD02000213.1"/>
</dbReference>
<evidence type="ECO:0000313" key="5">
    <source>
        <dbReference type="EMBL" id="OPF67315.1"/>
    </source>
</evidence>
<evidence type="ECO:0000256" key="3">
    <source>
        <dbReference type="ARBA" id="ARBA00023315"/>
    </source>
</evidence>
<organism evidence="5 6">
    <name type="scientific">Streptomyces antioxidans</name>
    <dbReference type="NCBI Taxonomy" id="1507734"/>
    <lineage>
        <taxon>Bacteria</taxon>
        <taxon>Bacillati</taxon>
        <taxon>Actinomycetota</taxon>
        <taxon>Actinomycetes</taxon>
        <taxon>Kitasatosporales</taxon>
        <taxon>Streptomycetaceae</taxon>
        <taxon>Streptomyces</taxon>
    </lineage>
</organism>
<dbReference type="PANTHER" id="PTHR43775:SF51">
    <property type="entry name" value="INACTIVE PHENOLPHTHIOCEROL SYNTHESIS POLYKETIDE SYNTHASE TYPE I PKS1-RELATED"/>
    <property type="match status" value="1"/>
</dbReference>
<dbReference type="InterPro" id="IPR001227">
    <property type="entry name" value="Ac_transferase_dom_sf"/>
</dbReference>
<dbReference type="GO" id="GO:0004312">
    <property type="term" value="F:fatty acid synthase activity"/>
    <property type="evidence" value="ECO:0007669"/>
    <property type="project" value="TreeGrafter"/>
</dbReference>
<keyword evidence="2" id="KW-0511">Multifunctional enzyme</keyword>
<dbReference type="OrthoDB" id="9778690at2"/>
<evidence type="ECO:0000313" key="6">
    <source>
        <dbReference type="Proteomes" id="UP000033615"/>
    </source>
</evidence>
<keyword evidence="3" id="KW-0012">Acyltransferase</keyword>
<evidence type="ECO:0000256" key="1">
    <source>
        <dbReference type="ARBA" id="ARBA00022679"/>
    </source>
</evidence>
<feature type="non-terminal residue" evidence="5">
    <location>
        <position position="1"/>
    </location>
</feature>
<sequence>EVALFRLLEHWGVTPDVLIGHSVGEVAAAHVAGVFSLEDACALIAARGRLMQALPEGGAMVAVQASEEEISGSLAGREAEVSIAAVNGPAAVVVAGDEAAALEIAGRWAEQGRKTRRLKVSHA</sequence>
<dbReference type="SUPFAM" id="SSF55048">
    <property type="entry name" value="Probable ACP-binding domain of malonyl-CoA ACP transacylase"/>
    <property type="match status" value="1"/>
</dbReference>
<dbReference type="GO" id="GO:0006633">
    <property type="term" value="P:fatty acid biosynthetic process"/>
    <property type="evidence" value="ECO:0007669"/>
    <property type="project" value="TreeGrafter"/>
</dbReference>
<reference evidence="5" key="1">
    <citation type="submission" date="2016-12" db="EMBL/GenBank/DDBJ databases">
        <title>Genome sequence of Streptomyces antioxidans MUSC 164.</title>
        <authorList>
            <person name="Lee L.-H."/>
            <person name="Ser H.-L."/>
        </authorList>
    </citation>
    <scope>NUCLEOTIDE SEQUENCE [LARGE SCALE GENOMIC DNA]</scope>
    <source>
        <strain evidence="5">MUSC 164</strain>
    </source>
</reference>
<keyword evidence="6" id="KW-1185">Reference proteome</keyword>
<accession>A0A1V4CQ72</accession>